<evidence type="ECO:0000256" key="3">
    <source>
        <dbReference type="SAM" id="MobiDB-lite"/>
    </source>
</evidence>
<evidence type="ECO:0000313" key="5">
    <source>
        <dbReference type="EMBL" id="MFC4249286.1"/>
    </source>
</evidence>
<dbReference type="GeneID" id="71855699"/>
<protein>
    <submittedName>
        <fullName evidence="5">Alpha/beta fold hydrolase</fullName>
    </submittedName>
</protein>
<feature type="region of interest" description="Disordered" evidence="3">
    <location>
        <begin position="73"/>
        <end position="94"/>
    </location>
</feature>
<dbReference type="SUPFAM" id="SSF53474">
    <property type="entry name" value="alpha/beta-Hydrolases"/>
    <property type="match status" value="1"/>
</dbReference>
<dbReference type="GO" id="GO:0016787">
    <property type="term" value="F:hydrolase activity"/>
    <property type="evidence" value="ECO:0007669"/>
    <property type="project" value="UniProtKB-KW"/>
</dbReference>
<sequence>MDSHDITADDGTRLNLWERSPPDPDAAVVFLHGALTCSRALFAPPVPGDDSYSWLHAAAEERAAFALDVRGYGDSERPPEFDEPPEANDPPVRANDAKQDVRAAYEYVADRHETVHLVGVSWGTMTGGVFASENDPDLASLTQCAPVYLPAYEFEAGLAALGLEPDLDAYVVETRAAVEDRKGDEDDEELFEAVWRTQVESGQGIDGEDAYVAQTGAFADVRDACDGTPPYDASEIDVPTLVVRGSADVISSREDATRLYDDLEVAGDRAVYTELDGGDHYVMHGSRRRALYDAVSSFHARAERLQ</sequence>
<dbReference type="RefSeq" id="WP_246970539.1">
    <property type="nucleotide sequence ID" value="NZ_CP095397.1"/>
</dbReference>
<gene>
    <name evidence="5" type="ORF">ACFOZ7_20540</name>
</gene>
<evidence type="ECO:0000313" key="6">
    <source>
        <dbReference type="Proteomes" id="UP001595821"/>
    </source>
</evidence>
<dbReference type="InterPro" id="IPR029058">
    <property type="entry name" value="AB_hydrolase_fold"/>
</dbReference>
<feature type="domain" description="AB hydrolase-1" evidence="4">
    <location>
        <begin position="28"/>
        <end position="293"/>
    </location>
</feature>
<comment type="caution">
    <text evidence="5">The sequence shown here is derived from an EMBL/GenBank/DDBJ whole genome shotgun (WGS) entry which is preliminary data.</text>
</comment>
<dbReference type="Proteomes" id="UP001595821">
    <property type="component" value="Unassembled WGS sequence"/>
</dbReference>
<dbReference type="AlphaFoldDB" id="A0ABD5P5U7"/>
<dbReference type="InterPro" id="IPR051601">
    <property type="entry name" value="Serine_prot/Carboxylest_S33"/>
</dbReference>
<evidence type="ECO:0000256" key="1">
    <source>
        <dbReference type="ARBA" id="ARBA00010088"/>
    </source>
</evidence>
<organism evidence="5 6">
    <name type="scientific">Natribaculum luteum</name>
    <dbReference type="NCBI Taxonomy" id="1586232"/>
    <lineage>
        <taxon>Archaea</taxon>
        <taxon>Methanobacteriati</taxon>
        <taxon>Methanobacteriota</taxon>
        <taxon>Stenosarchaea group</taxon>
        <taxon>Halobacteria</taxon>
        <taxon>Halobacteriales</taxon>
        <taxon>Natrialbaceae</taxon>
        <taxon>Natribaculum</taxon>
    </lineage>
</organism>
<dbReference type="EMBL" id="JBHSDJ010000132">
    <property type="protein sequence ID" value="MFC4249286.1"/>
    <property type="molecule type" value="Genomic_DNA"/>
</dbReference>
<name>A0ABD5P5U7_9EURY</name>
<evidence type="ECO:0000259" key="4">
    <source>
        <dbReference type="Pfam" id="PF12697"/>
    </source>
</evidence>
<evidence type="ECO:0000256" key="2">
    <source>
        <dbReference type="ARBA" id="ARBA00022801"/>
    </source>
</evidence>
<dbReference type="PANTHER" id="PTHR43248">
    <property type="entry name" value="2-SUCCINYL-6-HYDROXY-2,4-CYCLOHEXADIENE-1-CARBOXYLATE SYNTHASE"/>
    <property type="match status" value="1"/>
</dbReference>
<proteinExistence type="inferred from homology"/>
<accession>A0ABD5P5U7</accession>
<dbReference type="PANTHER" id="PTHR43248:SF2">
    <property type="entry name" value="PROLYL AMINOPEPTIDASE"/>
    <property type="match status" value="1"/>
</dbReference>
<comment type="similarity">
    <text evidence="1">Belongs to the peptidase S33 family.</text>
</comment>
<reference evidence="5 6" key="1">
    <citation type="journal article" date="2014" name="Int. J. Syst. Evol. Microbiol.">
        <title>Complete genome sequence of Corynebacterium casei LMG S-19264T (=DSM 44701T), isolated from a smear-ripened cheese.</title>
        <authorList>
            <consortium name="US DOE Joint Genome Institute (JGI-PGF)"/>
            <person name="Walter F."/>
            <person name="Albersmeier A."/>
            <person name="Kalinowski J."/>
            <person name="Ruckert C."/>
        </authorList>
    </citation>
    <scope>NUCLEOTIDE SEQUENCE [LARGE SCALE GENOMIC DNA]</scope>
    <source>
        <strain evidence="5 6">IBRC-M 10912</strain>
    </source>
</reference>
<dbReference type="InterPro" id="IPR000073">
    <property type="entry name" value="AB_hydrolase_1"/>
</dbReference>
<dbReference type="Pfam" id="PF12697">
    <property type="entry name" value="Abhydrolase_6"/>
    <property type="match status" value="1"/>
</dbReference>
<keyword evidence="2 5" id="KW-0378">Hydrolase</keyword>
<dbReference type="Gene3D" id="3.40.50.1820">
    <property type="entry name" value="alpha/beta hydrolase"/>
    <property type="match status" value="1"/>
</dbReference>